<gene>
    <name evidence="3" type="ORF">IAC59_04925</name>
</gene>
<feature type="transmembrane region" description="Helical" evidence="2">
    <location>
        <begin position="114"/>
        <end position="135"/>
    </location>
</feature>
<name>A0A9D1S4T3_9FIRM</name>
<proteinExistence type="predicted"/>
<evidence type="ECO:0000313" key="4">
    <source>
        <dbReference type="Proteomes" id="UP000824123"/>
    </source>
</evidence>
<feature type="region of interest" description="Disordered" evidence="1">
    <location>
        <begin position="283"/>
        <end position="340"/>
    </location>
</feature>
<dbReference type="AlphaFoldDB" id="A0A9D1S4T3"/>
<feature type="compositionally biased region" description="Acidic residues" evidence="1">
    <location>
        <begin position="44"/>
        <end position="70"/>
    </location>
</feature>
<feature type="region of interest" description="Disordered" evidence="1">
    <location>
        <begin position="155"/>
        <end position="237"/>
    </location>
</feature>
<evidence type="ECO:0000256" key="1">
    <source>
        <dbReference type="SAM" id="MobiDB-lite"/>
    </source>
</evidence>
<evidence type="ECO:0000313" key="3">
    <source>
        <dbReference type="EMBL" id="HIU46582.1"/>
    </source>
</evidence>
<keyword evidence="2" id="KW-0472">Membrane</keyword>
<feature type="region of interest" description="Disordered" evidence="1">
    <location>
        <begin position="1"/>
        <end position="70"/>
    </location>
</feature>
<accession>A0A9D1S4T3</accession>
<feature type="transmembrane region" description="Helical" evidence="2">
    <location>
        <begin position="83"/>
        <end position="102"/>
    </location>
</feature>
<feature type="compositionally biased region" description="Polar residues" evidence="1">
    <location>
        <begin position="182"/>
        <end position="209"/>
    </location>
</feature>
<dbReference type="EMBL" id="DVNK01000032">
    <property type="protein sequence ID" value="HIU46582.1"/>
    <property type="molecule type" value="Genomic_DNA"/>
</dbReference>
<evidence type="ECO:0000256" key="2">
    <source>
        <dbReference type="SAM" id="Phobius"/>
    </source>
</evidence>
<dbReference type="Proteomes" id="UP000824123">
    <property type="component" value="Unassembled WGS sequence"/>
</dbReference>
<reference evidence="3" key="1">
    <citation type="submission" date="2020-10" db="EMBL/GenBank/DDBJ databases">
        <authorList>
            <person name="Gilroy R."/>
        </authorList>
    </citation>
    <scope>NUCLEOTIDE SEQUENCE</scope>
    <source>
        <strain evidence="3">ChiSxjej2B14-8506</strain>
    </source>
</reference>
<feature type="compositionally biased region" description="Low complexity" evidence="1">
    <location>
        <begin position="211"/>
        <end position="237"/>
    </location>
</feature>
<feature type="compositionally biased region" description="Basic and acidic residues" evidence="1">
    <location>
        <begin position="1"/>
        <end position="17"/>
    </location>
</feature>
<organism evidence="3 4">
    <name type="scientific">Candidatus Fimadaptatus faecigallinarum</name>
    <dbReference type="NCBI Taxonomy" id="2840814"/>
    <lineage>
        <taxon>Bacteria</taxon>
        <taxon>Bacillati</taxon>
        <taxon>Bacillota</taxon>
        <taxon>Clostridia</taxon>
        <taxon>Eubacteriales</taxon>
        <taxon>Candidatus Fimadaptatus</taxon>
    </lineage>
</organism>
<keyword evidence="2" id="KW-0812">Transmembrane</keyword>
<reference evidence="3" key="2">
    <citation type="journal article" date="2021" name="PeerJ">
        <title>Extensive microbial diversity within the chicken gut microbiome revealed by metagenomics and culture.</title>
        <authorList>
            <person name="Gilroy R."/>
            <person name="Ravi A."/>
            <person name="Getino M."/>
            <person name="Pursley I."/>
            <person name="Horton D.L."/>
            <person name="Alikhan N.F."/>
            <person name="Baker D."/>
            <person name="Gharbi K."/>
            <person name="Hall N."/>
            <person name="Watson M."/>
            <person name="Adriaenssens E.M."/>
            <person name="Foster-Nyarko E."/>
            <person name="Jarju S."/>
            <person name="Secka A."/>
            <person name="Antonio M."/>
            <person name="Oren A."/>
            <person name="Chaudhuri R.R."/>
            <person name="La Ragione R."/>
            <person name="Hildebrand F."/>
            <person name="Pallen M.J."/>
        </authorList>
    </citation>
    <scope>NUCLEOTIDE SEQUENCE</scope>
    <source>
        <strain evidence="3">ChiSxjej2B14-8506</strain>
    </source>
</reference>
<keyword evidence="2" id="KW-1133">Transmembrane helix</keyword>
<protein>
    <submittedName>
        <fullName evidence="3">Uncharacterized protein</fullName>
    </submittedName>
</protein>
<feature type="compositionally biased region" description="Low complexity" evidence="1">
    <location>
        <begin position="166"/>
        <end position="178"/>
    </location>
</feature>
<comment type="caution">
    <text evidence="3">The sequence shown here is derived from an EMBL/GenBank/DDBJ whole genome shotgun (WGS) entry which is preliminary data.</text>
</comment>
<sequence>MRTTDNFDHDPPRKAASDSRASSTARNQAPRQPVRRPPVQMDNDSYDDDIRYDDELDEQQDQYDPEYDEYDDYDEPAPWYDSFWFICVCLVICPPYALYRIWKDERFTLTNRWLISAIDVCWMLIILILLFSSLFARDNSSSDVNGVNSVPTSGIDISMPSADPNASASTSPSGSAGPQVTPDPNASPSASSTALAGNTVAQPGQSAAPGTTLRPSSTSTASATTRPTSTTNSSQKVWYTSGGTYYHSTSTCGGTMSGASQHTLAEAEAANKKRCPYCYDGVPRGDSSSGSSSGSSTTHTTVTRTARPTTRPTARVTQRPTANATTVVVTPTPQPTPSSTSPYAVMVYFNVNGEYYHSISNCQGMKNAGYYTIGQAIDAGKKRCPVCNAPEPGSTVTPSPSPVPTPTPVPTPIIHIVWYRPDSQWYHAVSNCQGMVGATRHTLGEAIDDNKPPCPYCHPPTADSIYATATPMPTGN</sequence>
<feature type="compositionally biased region" description="Low complexity" evidence="1">
    <location>
        <begin position="18"/>
        <end position="43"/>
    </location>
</feature>